<evidence type="ECO:0000256" key="6">
    <source>
        <dbReference type="ARBA" id="ARBA00022989"/>
    </source>
</evidence>
<evidence type="ECO:0000256" key="4">
    <source>
        <dbReference type="ARBA" id="ARBA00022692"/>
    </source>
</evidence>
<feature type="transmembrane region" description="Helical" evidence="8">
    <location>
        <begin position="175"/>
        <end position="196"/>
    </location>
</feature>
<gene>
    <name evidence="9" type="ORF">AB835_14300</name>
</gene>
<dbReference type="GO" id="GO:0022857">
    <property type="term" value="F:transmembrane transporter activity"/>
    <property type="evidence" value="ECO:0007669"/>
    <property type="project" value="InterPro"/>
</dbReference>
<dbReference type="GO" id="GO:0006865">
    <property type="term" value="P:amino acid transport"/>
    <property type="evidence" value="ECO:0007669"/>
    <property type="project" value="UniProtKB-KW"/>
</dbReference>
<dbReference type="SUPFAM" id="SSF161098">
    <property type="entry name" value="MetI-like"/>
    <property type="match status" value="1"/>
</dbReference>
<evidence type="ECO:0000256" key="3">
    <source>
        <dbReference type="ARBA" id="ARBA00022475"/>
    </source>
</evidence>
<evidence type="ECO:0008006" key="11">
    <source>
        <dbReference type="Google" id="ProtNLM"/>
    </source>
</evidence>
<dbReference type="InterPro" id="IPR035906">
    <property type="entry name" value="MetI-like_sf"/>
</dbReference>
<evidence type="ECO:0000256" key="8">
    <source>
        <dbReference type="SAM" id="Phobius"/>
    </source>
</evidence>
<dbReference type="InterPro" id="IPR043429">
    <property type="entry name" value="ArtM/GltK/GlnP/TcyL/YhdX-like"/>
</dbReference>
<dbReference type="STRING" id="62101.AB835_14300"/>
<evidence type="ECO:0000256" key="7">
    <source>
        <dbReference type="ARBA" id="ARBA00023136"/>
    </source>
</evidence>
<keyword evidence="3" id="KW-1003">Cell membrane</keyword>
<organism evidence="9 10">
    <name type="scientific">Candidatus Endobugula sertula</name>
    <name type="common">Bugula neritina bacterial symbiont</name>
    <dbReference type="NCBI Taxonomy" id="62101"/>
    <lineage>
        <taxon>Bacteria</taxon>
        <taxon>Pseudomonadati</taxon>
        <taxon>Pseudomonadota</taxon>
        <taxon>Gammaproteobacteria</taxon>
        <taxon>Cellvibrionales</taxon>
        <taxon>Cellvibrionaceae</taxon>
        <taxon>Candidatus Endobugula</taxon>
    </lineage>
</organism>
<dbReference type="EMBL" id="MDLC01000084">
    <property type="protein sequence ID" value="ODS22414.1"/>
    <property type="molecule type" value="Genomic_DNA"/>
</dbReference>
<dbReference type="Gene3D" id="1.10.3720.10">
    <property type="entry name" value="MetI-like"/>
    <property type="match status" value="1"/>
</dbReference>
<evidence type="ECO:0000256" key="1">
    <source>
        <dbReference type="ARBA" id="ARBA00004429"/>
    </source>
</evidence>
<evidence type="ECO:0000256" key="2">
    <source>
        <dbReference type="ARBA" id="ARBA00022448"/>
    </source>
</evidence>
<evidence type="ECO:0000313" key="9">
    <source>
        <dbReference type="EMBL" id="ODS22414.1"/>
    </source>
</evidence>
<comment type="subcellular location">
    <subcellularLocation>
        <location evidence="1">Cell inner membrane</location>
        <topology evidence="1">Multi-pass membrane protein</topology>
    </subcellularLocation>
</comment>
<comment type="caution">
    <text evidence="9">The sequence shown here is derived from an EMBL/GenBank/DDBJ whole genome shotgun (WGS) entry which is preliminary data.</text>
</comment>
<accession>A0A1D2QLG8</accession>
<reference evidence="9 10" key="1">
    <citation type="journal article" date="2016" name="Appl. Environ. Microbiol.">
        <title>Lack of Overt Genome Reduction in the Bryostatin-Producing Bryozoan Symbiont "Candidatus Endobugula sertula".</title>
        <authorList>
            <person name="Miller I.J."/>
            <person name="Vanee N."/>
            <person name="Fong S.S."/>
            <person name="Lim-Fong G.E."/>
            <person name="Kwan J.C."/>
        </authorList>
    </citation>
    <scope>NUCLEOTIDE SEQUENCE [LARGE SCALE GENOMIC DNA]</scope>
    <source>
        <strain evidence="9">AB1-4</strain>
    </source>
</reference>
<feature type="transmembrane region" description="Helical" evidence="8">
    <location>
        <begin position="126"/>
        <end position="155"/>
    </location>
</feature>
<feature type="transmembrane region" description="Helical" evidence="8">
    <location>
        <begin position="94"/>
        <end position="114"/>
    </location>
</feature>
<keyword evidence="5" id="KW-0029">Amino-acid transport</keyword>
<evidence type="ECO:0000313" key="10">
    <source>
        <dbReference type="Proteomes" id="UP000242502"/>
    </source>
</evidence>
<sequence>MDEIWAELIHWTPNFAAGFGLNLSISLTAMLVGTLIGWLLASGRSSSTHWASIISSLATGIFRNIPSFVFMFYIAFVIPIEFEWQGEPIRFPVWIKASIALAVPVIGFASDQFYRLTYEIKQGNIIALPMFFVSWAQYFVIIIMASSTASVIGVHEIVGRANTAIAVIRDPNNMLWIYLYVAGWFLCSAIIINMILKWVTGYLKNHYSEQNKTVEA</sequence>
<dbReference type="PANTHER" id="PTHR30614:SF0">
    <property type="entry name" value="L-CYSTINE TRANSPORT SYSTEM PERMEASE PROTEIN TCYL"/>
    <property type="match status" value="1"/>
</dbReference>
<name>A0A1D2QLG8_9GAMM</name>
<dbReference type="PANTHER" id="PTHR30614">
    <property type="entry name" value="MEMBRANE COMPONENT OF AMINO ACID ABC TRANSPORTER"/>
    <property type="match status" value="1"/>
</dbReference>
<dbReference type="AlphaFoldDB" id="A0A1D2QLG8"/>
<keyword evidence="7 8" id="KW-0472">Membrane</keyword>
<protein>
    <recommendedName>
        <fullName evidence="11">ABC transmembrane type-1 domain-containing protein</fullName>
    </recommendedName>
</protein>
<feature type="transmembrane region" description="Helical" evidence="8">
    <location>
        <begin position="61"/>
        <end position="82"/>
    </location>
</feature>
<evidence type="ECO:0000256" key="5">
    <source>
        <dbReference type="ARBA" id="ARBA00022970"/>
    </source>
</evidence>
<dbReference type="InterPro" id="IPR010065">
    <property type="entry name" value="AA_ABC_transptr_permease_3TM"/>
</dbReference>
<keyword evidence="6 8" id="KW-1133">Transmembrane helix</keyword>
<feature type="transmembrane region" description="Helical" evidence="8">
    <location>
        <begin position="15"/>
        <end position="40"/>
    </location>
</feature>
<keyword evidence="4 8" id="KW-0812">Transmembrane</keyword>
<proteinExistence type="predicted"/>
<dbReference type="Proteomes" id="UP000242502">
    <property type="component" value="Unassembled WGS sequence"/>
</dbReference>
<dbReference type="GO" id="GO:0043190">
    <property type="term" value="C:ATP-binding cassette (ABC) transporter complex"/>
    <property type="evidence" value="ECO:0007669"/>
    <property type="project" value="InterPro"/>
</dbReference>
<keyword evidence="2" id="KW-0813">Transport</keyword>
<dbReference type="NCBIfam" id="TIGR01726">
    <property type="entry name" value="HEQRo_perm_3TM"/>
    <property type="match status" value="1"/>
</dbReference>